<dbReference type="CDD" id="cd05941">
    <property type="entry name" value="MCS"/>
    <property type="match status" value="1"/>
</dbReference>
<name>A0A382BUC4_9ZZZZ</name>
<dbReference type="AlphaFoldDB" id="A0A382BUC4"/>
<dbReference type="InterPro" id="IPR045851">
    <property type="entry name" value="AMP-bd_C_sf"/>
</dbReference>
<feature type="domain" description="AMP-binding enzyme C-terminal" evidence="3">
    <location>
        <begin position="407"/>
        <end position="482"/>
    </location>
</feature>
<sequence>VLKLFSNAQDYGERIAIVYNNKSYTYKDLVDASNHLAQSLLSEKNDLEEERIGFLIPPSFDYVCLQWGIWKAGGVGVPLSISATELELNHFLKNSKISVLITNGENIDRLKNLTDALNIKIKELNSLEAKQIKTLPNISPKRKAMILYTSGTTNKPKGVVSTHANIEAQICALIKAWEWTQEDFIPLFLPLNHIHGIINSLSCPLWIGAKIEILGAFEVENVIHSILKNKYSVFTAVPTIYFSILDKMEKMSEKDLGNLKMSFKEMRLMMSGSSALAPEIHKKWTKYTDQILLERYGMTEVGMAISNPYSGERRPGYVGLPLPQVKICLMDKGKVIEVEDTPGEIMIKGPQVFSEYWEEPEITKESFMNGWFKSGDVAILEKGYYKILGRDSVDIIKSGAYKISALEIEDTLLKHPSIKECAVVGIEDKKWGEIVAVSLTLLDQEVMSIKDLQTWSSAFLSNYKIPRKMNIVSELPKNSMGKINKPEVKKSFLI</sequence>
<dbReference type="InterPro" id="IPR000873">
    <property type="entry name" value="AMP-dep_synth/lig_dom"/>
</dbReference>
<evidence type="ECO:0000259" key="2">
    <source>
        <dbReference type="Pfam" id="PF00501"/>
    </source>
</evidence>
<evidence type="ECO:0000313" key="4">
    <source>
        <dbReference type="EMBL" id="SVB17416.1"/>
    </source>
</evidence>
<comment type="similarity">
    <text evidence="1">Belongs to the ATP-dependent AMP-binding enzyme family.</text>
</comment>
<accession>A0A382BUC4</accession>
<organism evidence="4">
    <name type="scientific">marine metagenome</name>
    <dbReference type="NCBI Taxonomy" id="408172"/>
    <lineage>
        <taxon>unclassified sequences</taxon>
        <taxon>metagenomes</taxon>
        <taxon>ecological metagenomes</taxon>
    </lineage>
</organism>
<dbReference type="GO" id="GO:0006631">
    <property type="term" value="P:fatty acid metabolic process"/>
    <property type="evidence" value="ECO:0007669"/>
    <property type="project" value="TreeGrafter"/>
</dbReference>
<dbReference type="EMBL" id="UINC01031413">
    <property type="protein sequence ID" value="SVB17416.1"/>
    <property type="molecule type" value="Genomic_DNA"/>
</dbReference>
<evidence type="ECO:0000259" key="3">
    <source>
        <dbReference type="Pfam" id="PF13193"/>
    </source>
</evidence>
<evidence type="ECO:0008006" key="5">
    <source>
        <dbReference type="Google" id="ProtNLM"/>
    </source>
</evidence>
<dbReference type="Gene3D" id="3.40.50.12780">
    <property type="entry name" value="N-terminal domain of ligase-like"/>
    <property type="match status" value="1"/>
</dbReference>
<dbReference type="InterPro" id="IPR042099">
    <property type="entry name" value="ANL_N_sf"/>
</dbReference>
<dbReference type="PANTHER" id="PTHR43201:SF8">
    <property type="entry name" value="ACYL-COA SYNTHETASE FAMILY MEMBER 3"/>
    <property type="match status" value="1"/>
</dbReference>
<dbReference type="Pfam" id="PF00501">
    <property type="entry name" value="AMP-binding"/>
    <property type="match status" value="1"/>
</dbReference>
<dbReference type="SUPFAM" id="SSF56801">
    <property type="entry name" value="Acetyl-CoA synthetase-like"/>
    <property type="match status" value="1"/>
</dbReference>
<feature type="non-terminal residue" evidence="4">
    <location>
        <position position="1"/>
    </location>
</feature>
<dbReference type="Pfam" id="PF13193">
    <property type="entry name" value="AMP-binding_C"/>
    <property type="match status" value="1"/>
</dbReference>
<dbReference type="PANTHER" id="PTHR43201">
    <property type="entry name" value="ACYL-COA SYNTHETASE"/>
    <property type="match status" value="1"/>
</dbReference>
<gene>
    <name evidence="4" type="ORF">METZ01_LOCUS170270</name>
</gene>
<dbReference type="GO" id="GO:0031956">
    <property type="term" value="F:medium-chain fatty acid-CoA ligase activity"/>
    <property type="evidence" value="ECO:0007669"/>
    <property type="project" value="TreeGrafter"/>
</dbReference>
<proteinExistence type="inferred from homology"/>
<protein>
    <recommendedName>
        <fullName evidence="5">AMP-dependent synthetase/ligase domain-containing protein</fullName>
    </recommendedName>
</protein>
<feature type="domain" description="AMP-dependent synthetase/ligase" evidence="2">
    <location>
        <begin position="6"/>
        <end position="357"/>
    </location>
</feature>
<evidence type="ECO:0000256" key="1">
    <source>
        <dbReference type="ARBA" id="ARBA00006432"/>
    </source>
</evidence>
<dbReference type="InterPro" id="IPR025110">
    <property type="entry name" value="AMP-bd_C"/>
</dbReference>
<dbReference type="Gene3D" id="3.30.300.30">
    <property type="match status" value="1"/>
</dbReference>
<reference evidence="4" key="1">
    <citation type="submission" date="2018-05" db="EMBL/GenBank/DDBJ databases">
        <authorList>
            <person name="Lanie J.A."/>
            <person name="Ng W.-L."/>
            <person name="Kazmierczak K.M."/>
            <person name="Andrzejewski T.M."/>
            <person name="Davidsen T.M."/>
            <person name="Wayne K.J."/>
            <person name="Tettelin H."/>
            <person name="Glass J.I."/>
            <person name="Rusch D."/>
            <person name="Podicherti R."/>
            <person name="Tsui H.-C.T."/>
            <person name="Winkler M.E."/>
        </authorList>
    </citation>
    <scope>NUCLEOTIDE SEQUENCE</scope>
</reference>